<dbReference type="RefSeq" id="WP_012731370.1">
    <property type="nucleotide sequence ID" value="NC_012704.1"/>
</dbReference>
<dbReference type="KEGG" id="ckp:ckrop_0722"/>
<evidence type="ECO:0000256" key="1">
    <source>
        <dbReference type="ARBA" id="ARBA00004651"/>
    </source>
</evidence>
<dbReference type="GO" id="GO:0005886">
    <property type="term" value="C:plasma membrane"/>
    <property type="evidence" value="ECO:0007669"/>
    <property type="project" value="UniProtKB-SubCell"/>
</dbReference>
<feature type="transmembrane region" description="Helical" evidence="9">
    <location>
        <begin position="46"/>
        <end position="69"/>
    </location>
</feature>
<accession>C4LI28</accession>
<evidence type="ECO:0000256" key="7">
    <source>
        <dbReference type="ARBA" id="ARBA00024033"/>
    </source>
</evidence>
<feature type="transmembrane region" description="Helical" evidence="9">
    <location>
        <begin position="234"/>
        <end position="258"/>
    </location>
</feature>
<dbReference type="eggNOG" id="COG5650">
    <property type="taxonomic scope" value="Bacteria"/>
</dbReference>
<evidence type="ECO:0000313" key="11">
    <source>
        <dbReference type="Proteomes" id="UP000001473"/>
    </source>
</evidence>
<dbReference type="OrthoDB" id="9774600at2"/>
<keyword evidence="4 9" id="KW-0812">Transmembrane</keyword>
<gene>
    <name evidence="10" type="ordered locus">ckrop_0722</name>
</gene>
<proteinExistence type="inferred from homology"/>
<dbReference type="InterPro" id="IPR018584">
    <property type="entry name" value="GT87"/>
</dbReference>
<feature type="transmembrane region" description="Helical" evidence="9">
    <location>
        <begin position="270"/>
        <end position="291"/>
    </location>
</feature>
<evidence type="ECO:0000256" key="2">
    <source>
        <dbReference type="ARBA" id="ARBA00022475"/>
    </source>
</evidence>
<feature type="transmembrane region" description="Helical" evidence="9">
    <location>
        <begin position="162"/>
        <end position="180"/>
    </location>
</feature>
<evidence type="ECO:0000256" key="5">
    <source>
        <dbReference type="ARBA" id="ARBA00022989"/>
    </source>
</evidence>
<feature type="transmembrane region" description="Helical" evidence="9">
    <location>
        <begin position="201"/>
        <end position="222"/>
    </location>
</feature>
<dbReference type="Pfam" id="PF09594">
    <property type="entry name" value="GT87"/>
    <property type="match status" value="1"/>
</dbReference>
<evidence type="ECO:0000256" key="6">
    <source>
        <dbReference type="ARBA" id="ARBA00023136"/>
    </source>
</evidence>
<evidence type="ECO:0000256" key="9">
    <source>
        <dbReference type="SAM" id="Phobius"/>
    </source>
</evidence>
<dbReference type="GO" id="GO:0016758">
    <property type="term" value="F:hexosyltransferase activity"/>
    <property type="evidence" value="ECO:0007669"/>
    <property type="project" value="InterPro"/>
</dbReference>
<feature type="transmembrane region" description="Helical" evidence="9">
    <location>
        <begin position="503"/>
        <end position="520"/>
    </location>
</feature>
<evidence type="ECO:0000313" key="10">
    <source>
        <dbReference type="EMBL" id="ACR17483.1"/>
    </source>
</evidence>
<dbReference type="Proteomes" id="UP000001473">
    <property type="component" value="Chromosome"/>
</dbReference>
<feature type="region of interest" description="Disordered" evidence="8">
    <location>
        <begin position="1"/>
        <end position="42"/>
    </location>
</feature>
<sequence length="536" mass="58227">MAFSFTGFRRPPRPSDTANGDREDSTHTIDSRRVTQGSGQRPGSTIWGWVWVLVGGLSCVSLFFTLWTLRFTRDLDSSAYSNGGGYSLHLGDSSRIVLTPRNLVDLEVYRAGARAIVHHHALYDGTFSTSERSLPFTYPPFAACVMVGLLVLPTVVGMVFHSVLSLGALLLTTSILTQGWRIQWRYLAAAAVVVSEPARATLSFGQINSVLLLMVVVDWWILSEAPPGSRRRAVAGVLTGCAAAIKLTPAVFILVPLLRRDAWSTARCAVSAMVATGVGALIVPHDTWVYFRHVLWATDRIGDPTIISNQSVKGTLGRLATSVADSHAAAGASRPMAIVWALVVFVLAALLIATNRRRHNDVQSSGQINTGRPILPSAVGLFGLLASPVSWTHHWVWALPAIVTLFTITGSSNLPATTGSDAVDSAHSSQHSRSRRAKWYAILTRTGSGIFLMGTVWWAPLVSRLVDAPRPEVFDQALSHGGFIDNVTGTFFSVFIGCLENSYVVWAGFAFVTLASVAWSPAQRRRRNTRTCQLHR</sequence>
<organism evidence="10 11">
    <name type="scientific">Corynebacterium kroppenstedtii (strain DSM 44385 / JCM 11950 / CIP 105744 / CCUG 35717)</name>
    <dbReference type="NCBI Taxonomy" id="645127"/>
    <lineage>
        <taxon>Bacteria</taxon>
        <taxon>Bacillati</taxon>
        <taxon>Actinomycetota</taxon>
        <taxon>Actinomycetes</taxon>
        <taxon>Mycobacteriales</taxon>
        <taxon>Corynebacteriaceae</taxon>
        <taxon>Corynebacterium</taxon>
    </lineage>
</organism>
<name>C4LI28_CORK4</name>
<protein>
    <submittedName>
        <fullName evidence="10">Putative membrane protein</fullName>
    </submittedName>
</protein>
<evidence type="ECO:0000256" key="3">
    <source>
        <dbReference type="ARBA" id="ARBA00022679"/>
    </source>
</evidence>
<dbReference type="HOGENOM" id="CLU_034641_3_0_11"/>
<keyword evidence="5 9" id="KW-1133">Transmembrane helix</keyword>
<evidence type="ECO:0000256" key="8">
    <source>
        <dbReference type="SAM" id="MobiDB-lite"/>
    </source>
</evidence>
<keyword evidence="3" id="KW-0808">Transferase</keyword>
<dbReference type="CAZy" id="GT87">
    <property type="family name" value="Glycosyltransferase Family 87"/>
</dbReference>
<dbReference type="EMBL" id="CP001620">
    <property type="protein sequence ID" value="ACR17483.1"/>
    <property type="molecule type" value="Genomic_DNA"/>
</dbReference>
<comment type="subcellular location">
    <subcellularLocation>
        <location evidence="1">Cell membrane</location>
        <topology evidence="1">Multi-pass membrane protein</topology>
    </subcellularLocation>
</comment>
<dbReference type="AlphaFoldDB" id="C4LI28"/>
<feature type="transmembrane region" description="Helical" evidence="9">
    <location>
        <begin position="437"/>
        <end position="459"/>
    </location>
</feature>
<evidence type="ECO:0000256" key="4">
    <source>
        <dbReference type="ARBA" id="ARBA00022692"/>
    </source>
</evidence>
<feature type="transmembrane region" description="Helical" evidence="9">
    <location>
        <begin position="336"/>
        <end position="353"/>
    </location>
</feature>
<feature type="compositionally biased region" description="Basic and acidic residues" evidence="8">
    <location>
        <begin position="19"/>
        <end position="33"/>
    </location>
</feature>
<keyword evidence="6 9" id="KW-0472">Membrane</keyword>
<dbReference type="STRING" id="645127.ckrop_0722"/>
<keyword evidence="11" id="KW-1185">Reference proteome</keyword>
<comment type="similarity">
    <text evidence="7">Belongs to the glycosyltransferase 87 family.</text>
</comment>
<keyword evidence="2" id="KW-1003">Cell membrane</keyword>
<reference evidence="10 11" key="1">
    <citation type="journal article" date="2008" name="J. Biotechnol.">
        <title>Ultrafast pyrosequencing of Corynebacterium kroppenstedtii DSM44385 revealed insights into the physiology of a lipophilic corynebacterium that lacks mycolic acids.</title>
        <authorList>
            <person name="Tauch A."/>
            <person name="Schneider J."/>
            <person name="Szczepanowski R."/>
            <person name="Tilker A."/>
            <person name="Viehoever P."/>
            <person name="Gartemann K.-H."/>
            <person name="Arnold W."/>
            <person name="Blom J."/>
            <person name="Brinkrolf K."/>
            <person name="Brune I."/>
            <person name="Goetker S."/>
            <person name="Weisshaar B."/>
            <person name="Goesmann A."/>
            <person name="Droege M."/>
            <person name="Puehler A."/>
        </authorList>
    </citation>
    <scope>NUCLEOTIDE SEQUENCE [LARGE SCALE GENOMIC DNA]</scope>
    <source>
        <strain evidence="11">DSM 44385 / JCM 11950 / CIP 105744 / CCUG 35717</strain>
    </source>
</reference>